<dbReference type="AlphaFoldDB" id="A0A414LXJ0"/>
<name>A0A414LXJ0_9FIRM</name>
<dbReference type="EMBL" id="QRXR01000002">
    <property type="protein sequence ID" value="RGU28484.1"/>
    <property type="molecule type" value="Genomic_DNA"/>
</dbReference>
<dbReference type="Proteomes" id="UP000283765">
    <property type="component" value="Unassembled WGS sequence"/>
</dbReference>
<dbReference type="Pfam" id="PF10117">
    <property type="entry name" value="McrBC"/>
    <property type="match status" value="1"/>
</dbReference>
<dbReference type="RefSeq" id="WP_117992962.1">
    <property type="nucleotide sequence ID" value="NZ_QRXR01000002.1"/>
</dbReference>
<comment type="caution">
    <text evidence="2">The sequence shown here is derived from an EMBL/GenBank/DDBJ whole genome shotgun (WGS) entry which is preliminary data.</text>
</comment>
<gene>
    <name evidence="2" type="ORF">DW703_15665</name>
    <name evidence="1" type="ORF">DWW89_01955</name>
</gene>
<sequence>MKSLSLNIFRYHHPELRANPDQVQWNLDDDNDTWLPNMITDITLKSKDGRVLILDAKYCGQQMQSNFDVQTYRNANLYQIYTYVKNWDKDQIGNVAGMLLYAKTSEEFQPANQFSMGGNKITVGSLDLNLPFNEIAGQLEKIVTDYFAEAV</sequence>
<evidence type="ECO:0000313" key="1">
    <source>
        <dbReference type="EMBL" id="RGU28484.1"/>
    </source>
</evidence>
<evidence type="ECO:0000313" key="4">
    <source>
        <dbReference type="Proteomes" id="UP000283765"/>
    </source>
</evidence>
<organism evidence="2 3">
    <name type="scientific">Agathobacter rectalis</name>
    <dbReference type="NCBI Taxonomy" id="39491"/>
    <lineage>
        <taxon>Bacteria</taxon>
        <taxon>Bacillati</taxon>
        <taxon>Bacillota</taxon>
        <taxon>Clostridia</taxon>
        <taxon>Lachnospirales</taxon>
        <taxon>Lachnospiraceae</taxon>
        <taxon>Agathobacter</taxon>
    </lineage>
</organism>
<dbReference type="InterPro" id="IPR019292">
    <property type="entry name" value="McrC"/>
</dbReference>
<accession>A0A414LXJ0</accession>
<dbReference type="Proteomes" id="UP000283501">
    <property type="component" value="Unassembled WGS sequence"/>
</dbReference>
<evidence type="ECO:0000313" key="2">
    <source>
        <dbReference type="EMBL" id="RHE99507.1"/>
    </source>
</evidence>
<evidence type="ECO:0000313" key="3">
    <source>
        <dbReference type="Proteomes" id="UP000283501"/>
    </source>
</evidence>
<evidence type="ECO:0008006" key="5">
    <source>
        <dbReference type="Google" id="ProtNLM"/>
    </source>
</evidence>
<reference evidence="3 4" key="1">
    <citation type="submission" date="2018-08" db="EMBL/GenBank/DDBJ databases">
        <title>A genome reference for cultivated species of the human gut microbiota.</title>
        <authorList>
            <person name="Zou Y."/>
            <person name="Xue W."/>
            <person name="Luo G."/>
        </authorList>
    </citation>
    <scope>NUCLEOTIDE SEQUENCE [LARGE SCALE GENOMIC DNA]</scope>
    <source>
        <strain evidence="1 4">AF17-27</strain>
        <strain evidence="2 3">AM26-2LB</strain>
    </source>
</reference>
<proteinExistence type="predicted"/>
<protein>
    <recommendedName>
        <fullName evidence="5">5-methylcytosine-specific restriction enzyme subunit McrC</fullName>
    </recommendedName>
</protein>
<dbReference type="EMBL" id="QSKY01000037">
    <property type="protein sequence ID" value="RHE99507.1"/>
    <property type="molecule type" value="Genomic_DNA"/>
</dbReference>